<sequence length="162" mass="17624">MSRRPRGPVPEEADVRVVPLVWGEPLSGSLGHVDWVLASDVTTLRGPVGALCDTMAQLLRRRRHAAPRVVLSHARRTDYDEQLDHFLAQAALRGLGAEVVSEELLHDESGLALEVSVLEVKPSVAIDSTKCGGCRLCRWRAGSSACRRTLGKMAPSFRTCSS</sequence>
<dbReference type="Gene3D" id="3.40.50.150">
    <property type="entry name" value="Vaccinia Virus protein VP39"/>
    <property type="match status" value="1"/>
</dbReference>
<evidence type="ECO:0000313" key="2">
    <source>
        <dbReference type="Proteomes" id="UP001189429"/>
    </source>
</evidence>
<organism evidence="1 2">
    <name type="scientific">Prorocentrum cordatum</name>
    <dbReference type="NCBI Taxonomy" id="2364126"/>
    <lineage>
        <taxon>Eukaryota</taxon>
        <taxon>Sar</taxon>
        <taxon>Alveolata</taxon>
        <taxon>Dinophyceae</taxon>
        <taxon>Prorocentrales</taxon>
        <taxon>Prorocentraceae</taxon>
        <taxon>Prorocentrum</taxon>
    </lineage>
</organism>
<reference evidence="1" key="1">
    <citation type="submission" date="2023-10" db="EMBL/GenBank/DDBJ databases">
        <authorList>
            <person name="Chen Y."/>
            <person name="Shah S."/>
            <person name="Dougan E. K."/>
            <person name="Thang M."/>
            <person name="Chan C."/>
        </authorList>
    </citation>
    <scope>NUCLEOTIDE SEQUENCE [LARGE SCALE GENOMIC DNA]</scope>
</reference>
<dbReference type="Proteomes" id="UP001189429">
    <property type="component" value="Unassembled WGS sequence"/>
</dbReference>
<dbReference type="EMBL" id="CAUYUJ010014235">
    <property type="protein sequence ID" value="CAK0838610.1"/>
    <property type="molecule type" value="Genomic_DNA"/>
</dbReference>
<dbReference type="InterPro" id="IPR019410">
    <property type="entry name" value="Methyltransf_16"/>
</dbReference>
<dbReference type="InterPro" id="IPR029063">
    <property type="entry name" value="SAM-dependent_MTases_sf"/>
</dbReference>
<comment type="caution">
    <text evidence="1">The sequence shown here is derived from an EMBL/GenBank/DDBJ whole genome shotgun (WGS) entry which is preliminary data.</text>
</comment>
<protein>
    <submittedName>
        <fullName evidence="1">Uncharacterized protein</fullName>
    </submittedName>
</protein>
<evidence type="ECO:0000313" key="1">
    <source>
        <dbReference type="EMBL" id="CAK0838610.1"/>
    </source>
</evidence>
<keyword evidence="2" id="KW-1185">Reference proteome</keyword>
<proteinExistence type="predicted"/>
<gene>
    <name evidence="1" type="ORF">PCOR1329_LOCUS34520</name>
</gene>
<accession>A0ABN9T142</accession>
<name>A0ABN9T142_9DINO</name>
<dbReference type="Pfam" id="PF10294">
    <property type="entry name" value="Methyltransf_16"/>
    <property type="match status" value="1"/>
</dbReference>